<accession>A0A803SVH8</accession>
<sequence length="159" mass="18171">MDNDLVLQGWLKRLIFLFMKYIMSFKVCLLLSFLVATALFQGSEGTSYSDFLKRHLDNPKSDYQNDETYCNLMMSRRNLNCQQGNTFIHAIEQQLVDICNSTGKVLDGNQTSKTLFPITVCTLQNGSNKLSCKYKGETKIKKIRVTCQKGLPVHYIAHT</sequence>
<reference evidence="3" key="3">
    <citation type="submission" date="2025-09" db="UniProtKB">
        <authorList>
            <consortium name="Ensembl"/>
        </authorList>
    </citation>
    <scope>IDENTIFICATION</scope>
</reference>
<dbReference type="Pfam" id="PF00074">
    <property type="entry name" value="RnaseA"/>
    <property type="match status" value="1"/>
</dbReference>
<name>A0A803SVH8_ANOCA</name>
<evidence type="ECO:0000256" key="1">
    <source>
        <dbReference type="ARBA" id="ARBA00005600"/>
    </source>
</evidence>
<dbReference type="InterPro" id="IPR023412">
    <property type="entry name" value="RNaseA_domain"/>
</dbReference>
<protein>
    <recommendedName>
        <fullName evidence="2">Ribonuclease A-domain domain-containing protein</fullName>
    </recommendedName>
</protein>
<comment type="similarity">
    <text evidence="1">Belongs to the pancreatic ribonuclease family.</text>
</comment>
<reference evidence="3" key="1">
    <citation type="submission" date="2009-12" db="EMBL/GenBank/DDBJ databases">
        <title>The Genome Sequence of Anolis carolinensis (Green Anole Lizard).</title>
        <authorList>
            <consortium name="The Genome Sequencing Platform"/>
            <person name="Di Palma F."/>
            <person name="Alfoldi J."/>
            <person name="Heiman D."/>
            <person name="Young S."/>
            <person name="Grabherr M."/>
            <person name="Johnson J."/>
            <person name="Lander E.S."/>
            <person name="Lindblad-Toh K."/>
        </authorList>
    </citation>
    <scope>NUCLEOTIDE SEQUENCE [LARGE SCALE GENOMIC DNA]</scope>
    <source>
        <strain evidence="3">JBL SC #1</strain>
    </source>
</reference>
<dbReference type="Proteomes" id="UP000001646">
    <property type="component" value="Unplaced"/>
</dbReference>
<dbReference type="InterPro" id="IPR001427">
    <property type="entry name" value="RNaseA"/>
</dbReference>
<dbReference type="Gene3D" id="3.10.130.10">
    <property type="entry name" value="Ribonuclease A-like domain"/>
    <property type="match status" value="1"/>
</dbReference>
<keyword evidence="4" id="KW-1185">Reference proteome</keyword>
<evidence type="ECO:0000259" key="2">
    <source>
        <dbReference type="SMART" id="SM00092"/>
    </source>
</evidence>
<dbReference type="Ensembl" id="ENSACAT00000047956.1">
    <property type="protein sequence ID" value="ENSACAP00000026968.1"/>
    <property type="gene ID" value="ENSACAG00000036233.1"/>
</dbReference>
<feature type="domain" description="Ribonuclease A-domain" evidence="2">
    <location>
        <begin position="44"/>
        <end position="159"/>
    </location>
</feature>
<dbReference type="CDD" id="cd06265">
    <property type="entry name" value="RNase_A_canonical"/>
    <property type="match status" value="1"/>
</dbReference>
<organism evidence="3 4">
    <name type="scientific">Anolis carolinensis</name>
    <name type="common">Green anole</name>
    <name type="synonym">American chameleon</name>
    <dbReference type="NCBI Taxonomy" id="28377"/>
    <lineage>
        <taxon>Eukaryota</taxon>
        <taxon>Metazoa</taxon>
        <taxon>Chordata</taxon>
        <taxon>Craniata</taxon>
        <taxon>Vertebrata</taxon>
        <taxon>Euteleostomi</taxon>
        <taxon>Lepidosauria</taxon>
        <taxon>Squamata</taxon>
        <taxon>Bifurcata</taxon>
        <taxon>Unidentata</taxon>
        <taxon>Episquamata</taxon>
        <taxon>Toxicofera</taxon>
        <taxon>Iguania</taxon>
        <taxon>Dactyloidae</taxon>
        <taxon>Anolis</taxon>
    </lineage>
</organism>
<proteinExistence type="inferred from homology"/>
<dbReference type="PANTHER" id="PTHR11437:SF65">
    <property type="entry name" value="ANGIOGENIN-2"/>
    <property type="match status" value="1"/>
</dbReference>
<dbReference type="GO" id="GO:0003676">
    <property type="term" value="F:nucleic acid binding"/>
    <property type="evidence" value="ECO:0007669"/>
    <property type="project" value="InterPro"/>
</dbReference>
<dbReference type="InterPro" id="IPR036816">
    <property type="entry name" value="RNaseA-like_dom_sf"/>
</dbReference>
<evidence type="ECO:0000313" key="4">
    <source>
        <dbReference type="Proteomes" id="UP000001646"/>
    </source>
</evidence>
<dbReference type="InParanoid" id="A0A803SVH8"/>
<dbReference type="PANTHER" id="PTHR11437">
    <property type="entry name" value="RIBONUCLEASE"/>
    <property type="match status" value="1"/>
</dbReference>
<dbReference type="GO" id="GO:0050830">
    <property type="term" value="P:defense response to Gram-positive bacterium"/>
    <property type="evidence" value="ECO:0000318"/>
    <property type="project" value="GO_Central"/>
</dbReference>
<dbReference type="SUPFAM" id="SSF54076">
    <property type="entry name" value="RNase A-like"/>
    <property type="match status" value="1"/>
</dbReference>
<dbReference type="GeneTree" id="ENSGT00940000157645"/>
<reference evidence="3" key="2">
    <citation type="submission" date="2025-08" db="UniProtKB">
        <authorList>
            <consortium name="Ensembl"/>
        </authorList>
    </citation>
    <scope>IDENTIFICATION</scope>
</reference>
<evidence type="ECO:0000313" key="3">
    <source>
        <dbReference type="Ensembl" id="ENSACAP00000026968.1"/>
    </source>
</evidence>
<dbReference type="AlphaFoldDB" id="A0A803SVH8"/>
<dbReference type="GO" id="GO:0004540">
    <property type="term" value="F:RNA nuclease activity"/>
    <property type="evidence" value="ECO:0000318"/>
    <property type="project" value="GO_Central"/>
</dbReference>
<dbReference type="SMART" id="SM00092">
    <property type="entry name" value="RNAse_Pc"/>
    <property type="match status" value="1"/>
</dbReference>